<dbReference type="AlphaFoldDB" id="A0A9J5Z1Q4"/>
<feature type="domain" description="Disease resistance protein Roq1-like winged-helix" evidence="2">
    <location>
        <begin position="11"/>
        <end position="49"/>
    </location>
</feature>
<sequence>MPILESYDVGAEYGLDFLIDKSLIFISNDDKIKMYDLIQDMGRYVVKMQKKKSGEPSRVWDIEDFEDVMVNDMFLIFITYGEHTNNAKIITSIFQSKIKFEELINGRGRIHEAHPISCELVFHLFPVSRGGARTSHYQRTLFQKQEL</sequence>
<keyword evidence="1" id="KW-0677">Repeat</keyword>
<gene>
    <name evidence="3" type="ORF">H5410_028309</name>
</gene>
<keyword evidence="4" id="KW-1185">Reference proteome</keyword>
<evidence type="ECO:0000313" key="4">
    <source>
        <dbReference type="Proteomes" id="UP000824120"/>
    </source>
</evidence>
<dbReference type="Proteomes" id="UP000824120">
    <property type="component" value="Chromosome 5"/>
</dbReference>
<protein>
    <recommendedName>
        <fullName evidence="2">Disease resistance protein Roq1-like winged-helix domain-containing protein</fullName>
    </recommendedName>
</protein>
<comment type="caution">
    <text evidence="3">The sequence shown here is derived from an EMBL/GenBank/DDBJ whole genome shotgun (WGS) entry which is preliminary data.</text>
</comment>
<name>A0A9J5Z1Q4_SOLCO</name>
<proteinExistence type="predicted"/>
<organism evidence="3 4">
    <name type="scientific">Solanum commersonii</name>
    <name type="common">Commerson's wild potato</name>
    <name type="synonym">Commerson's nightshade</name>
    <dbReference type="NCBI Taxonomy" id="4109"/>
    <lineage>
        <taxon>Eukaryota</taxon>
        <taxon>Viridiplantae</taxon>
        <taxon>Streptophyta</taxon>
        <taxon>Embryophyta</taxon>
        <taxon>Tracheophyta</taxon>
        <taxon>Spermatophyta</taxon>
        <taxon>Magnoliopsida</taxon>
        <taxon>eudicotyledons</taxon>
        <taxon>Gunneridae</taxon>
        <taxon>Pentapetalae</taxon>
        <taxon>asterids</taxon>
        <taxon>lamiids</taxon>
        <taxon>Solanales</taxon>
        <taxon>Solanaceae</taxon>
        <taxon>Solanoideae</taxon>
        <taxon>Solaneae</taxon>
        <taxon>Solanum</taxon>
    </lineage>
</organism>
<evidence type="ECO:0000313" key="3">
    <source>
        <dbReference type="EMBL" id="KAG5606817.1"/>
    </source>
</evidence>
<dbReference type="EMBL" id="JACXVP010000005">
    <property type="protein sequence ID" value="KAG5606817.1"/>
    <property type="molecule type" value="Genomic_DNA"/>
</dbReference>
<dbReference type="Pfam" id="PF23282">
    <property type="entry name" value="WHD_ROQ1"/>
    <property type="match status" value="1"/>
</dbReference>
<evidence type="ECO:0000256" key="1">
    <source>
        <dbReference type="ARBA" id="ARBA00022737"/>
    </source>
</evidence>
<dbReference type="InterPro" id="IPR058192">
    <property type="entry name" value="WHD_ROQ1-like"/>
</dbReference>
<accession>A0A9J5Z1Q4</accession>
<evidence type="ECO:0000259" key="2">
    <source>
        <dbReference type="Pfam" id="PF23282"/>
    </source>
</evidence>
<reference evidence="3 4" key="1">
    <citation type="submission" date="2020-09" db="EMBL/GenBank/DDBJ databases">
        <title>De no assembly of potato wild relative species, Solanum commersonii.</title>
        <authorList>
            <person name="Cho K."/>
        </authorList>
    </citation>
    <scope>NUCLEOTIDE SEQUENCE [LARGE SCALE GENOMIC DNA]</scope>
    <source>
        <strain evidence="3">LZ3.2</strain>
        <tissue evidence="3">Leaf</tissue>
    </source>
</reference>
<dbReference type="OrthoDB" id="1095810at2759"/>